<keyword evidence="1" id="KW-0732">Signal</keyword>
<sequence>MRALHTPFLLLTTAFCLVNGSPPRIPPAYAANGSRNLTWQVSATGSTQRFRGLSPVSGDIAWIAGTNGTILVTLNAGQTWDSVGPALAPEDAELQFRDIQAWSATEAIALSISEGNQSRIYSTRDGGETWAVPFVNDDAAAFYDCLAFDTPQHGLAMSDPVDGKFRLLETLDAGQSWAIVDDSGMPEALDGEFGFAGSGTCLSTAAGRWYLASGGVDPGRIFRSVDGHSWDVSNSSIAGGAAAGVFSVAFKDAVHGIAVGGDYESPNITNKISAWSDDGGATWISSEKFPGGYRSGSSWVPGLCGVAVAVGPTGSDVSFDKGKTWKGFDSGSFDSVECVDGRVCWASGEAGRVARLTL</sequence>
<dbReference type="Gene3D" id="2.130.10.10">
    <property type="entry name" value="YVTN repeat-like/Quinoprotein amine dehydrogenase"/>
    <property type="match status" value="1"/>
</dbReference>
<dbReference type="EMBL" id="KI912114">
    <property type="protein sequence ID" value="ETS79630.1"/>
    <property type="molecule type" value="Genomic_DNA"/>
</dbReference>
<feature type="signal peptide" evidence="1">
    <location>
        <begin position="1"/>
        <end position="20"/>
    </location>
</feature>
<dbReference type="PANTHER" id="PTHR47199:SF2">
    <property type="entry name" value="PHOTOSYSTEM II STABILITY_ASSEMBLY FACTOR HCF136, CHLOROPLASTIC"/>
    <property type="match status" value="1"/>
</dbReference>
<proteinExistence type="predicted"/>
<keyword evidence="3" id="KW-1185">Reference proteome</keyword>
<dbReference type="eggNOG" id="ENOG502RWE9">
    <property type="taxonomic scope" value="Eukaryota"/>
</dbReference>
<accession>W3X0K8</accession>
<dbReference type="Proteomes" id="UP000030651">
    <property type="component" value="Unassembled WGS sequence"/>
</dbReference>
<dbReference type="KEGG" id="pfy:PFICI_09483"/>
<name>W3X0K8_PESFW</name>
<dbReference type="RefSeq" id="XP_007836255.1">
    <property type="nucleotide sequence ID" value="XM_007838064.1"/>
</dbReference>
<dbReference type="OrthoDB" id="3679835at2759"/>
<dbReference type="HOGENOM" id="CLU_064269_0_0_1"/>
<protein>
    <recommendedName>
        <fullName evidence="4">Oxidoreductase</fullName>
    </recommendedName>
</protein>
<dbReference type="OMA" id="FFDRRHG"/>
<evidence type="ECO:0008006" key="4">
    <source>
        <dbReference type="Google" id="ProtNLM"/>
    </source>
</evidence>
<dbReference type="InParanoid" id="W3X0K8"/>
<dbReference type="PANTHER" id="PTHR47199">
    <property type="entry name" value="PHOTOSYSTEM II STABILITY/ASSEMBLY FACTOR HCF136, CHLOROPLASTIC"/>
    <property type="match status" value="1"/>
</dbReference>
<dbReference type="SUPFAM" id="SSF110296">
    <property type="entry name" value="Oligoxyloglucan reducing end-specific cellobiohydrolase"/>
    <property type="match status" value="1"/>
</dbReference>
<evidence type="ECO:0000313" key="3">
    <source>
        <dbReference type="Proteomes" id="UP000030651"/>
    </source>
</evidence>
<dbReference type="InterPro" id="IPR015943">
    <property type="entry name" value="WD40/YVTN_repeat-like_dom_sf"/>
</dbReference>
<dbReference type="AlphaFoldDB" id="W3X0K8"/>
<feature type="chain" id="PRO_5004834470" description="Oxidoreductase" evidence="1">
    <location>
        <begin position="21"/>
        <end position="358"/>
    </location>
</feature>
<reference evidence="3" key="1">
    <citation type="journal article" date="2015" name="BMC Genomics">
        <title>Genomic and transcriptomic analysis of the endophytic fungus Pestalotiopsis fici reveals its lifestyle and high potential for synthesis of natural products.</title>
        <authorList>
            <person name="Wang X."/>
            <person name="Zhang X."/>
            <person name="Liu L."/>
            <person name="Xiang M."/>
            <person name="Wang W."/>
            <person name="Sun X."/>
            <person name="Che Y."/>
            <person name="Guo L."/>
            <person name="Liu G."/>
            <person name="Guo L."/>
            <person name="Wang C."/>
            <person name="Yin W.B."/>
            <person name="Stadler M."/>
            <person name="Zhang X."/>
            <person name="Liu X."/>
        </authorList>
    </citation>
    <scope>NUCLEOTIDE SEQUENCE [LARGE SCALE GENOMIC DNA]</scope>
    <source>
        <strain evidence="3">W106-1 / CGMCC3.15140</strain>
    </source>
</reference>
<evidence type="ECO:0000313" key="2">
    <source>
        <dbReference type="EMBL" id="ETS79630.1"/>
    </source>
</evidence>
<dbReference type="GeneID" id="19274496"/>
<gene>
    <name evidence="2" type="ORF">PFICI_09483</name>
</gene>
<organism evidence="2 3">
    <name type="scientific">Pestalotiopsis fici (strain W106-1 / CGMCC3.15140)</name>
    <dbReference type="NCBI Taxonomy" id="1229662"/>
    <lineage>
        <taxon>Eukaryota</taxon>
        <taxon>Fungi</taxon>
        <taxon>Dikarya</taxon>
        <taxon>Ascomycota</taxon>
        <taxon>Pezizomycotina</taxon>
        <taxon>Sordariomycetes</taxon>
        <taxon>Xylariomycetidae</taxon>
        <taxon>Amphisphaeriales</taxon>
        <taxon>Sporocadaceae</taxon>
        <taxon>Pestalotiopsis</taxon>
    </lineage>
</organism>
<dbReference type="CDD" id="cd15482">
    <property type="entry name" value="Sialidase_non-viral"/>
    <property type="match status" value="1"/>
</dbReference>
<evidence type="ECO:0000256" key="1">
    <source>
        <dbReference type="SAM" id="SignalP"/>
    </source>
</evidence>